<organism evidence="2 3">
    <name type="scientific">Mesorhizobium zhangyense</name>
    <dbReference type="NCBI Taxonomy" id="1776730"/>
    <lineage>
        <taxon>Bacteria</taxon>
        <taxon>Pseudomonadati</taxon>
        <taxon>Pseudomonadota</taxon>
        <taxon>Alphaproteobacteria</taxon>
        <taxon>Hyphomicrobiales</taxon>
        <taxon>Phyllobacteriaceae</taxon>
        <taxon>Mesorhizobium</taxon>
    </lineage>
</organism>
<keyword evidence="3" id="KW-1185">Reference proteome</keyword>
<accession>A0A7C9VH50</accession>
<feature type="domain" description="YjiS-like" evidence="1">
    <location>
        <begin position="3"/>
        <end position="39"/>
    </location>
</feature>
<dbReference type="EMBL" id="JAAKZG010000015">
    <property type="protein sequence ID" value="NGN44411.1"/>
    <property type="molecule type" value="Genomic_DNA"/>
</dbReference>
<dbReference type="RefSeq" id="WP_091918858.1">
    <property type="nucleotide sequence ID" value="NZ_JAAKZG010000015.1"/>
</dbReference>
<evidence type="ECO:0000313" key="3">
    <source>
        <dbReference type="Proteomes" id="UP000481252"/>
    </source>
</evidence>
<protein>
    <submittedName>
        <fullName evidence="2">DUF1127 domain-containing protein</fullName>
    </submittedName>
</protein>
<dbReference type="Proteomes" id="UP000481252">
    <property type="component" value="Unassembled WGS sequence"/>
</dbReference>
<sequence>MNILRNYRNWRRYRETVSELSRLSNRELSDLGINRAEIQSVARRSI</sequence>
<gene>
    <name evidence="2" type="ORF">G6N74_25390</name>
</gene>
<evidence type="ECO:0000259" key="1">
    <source>
        <dbReference type="Pfam" id="PF06568"/>
    </source>
</evidence>
<dbReference type="InterPro" id="IPR009506">
    <property type="entry name" value="YjiS-like"/>
</dbReference>
<reference evidence="2 3" key="1">
    <citation type="submission" date="2020-02" db="EMBL/GenBank/DDBJ databases">
        <title>Genome sequence of the type strain CGMCC 1.15528 of Mesorhizobium zhangyense.</title>
        <authorList>
            <person name="Gao J."/>
            <person name="Sun J."/>
        </authorList>
    </citation>
    <scope>NUCLEOTIDE SEQUENCE [LARGE SCALE GENOMIC DNA]</scope>
    <source>
        <strain evidence="2 3">CGMCC 1.15528</strain>
    </source>
</reference>
<dbReference type="AlphaFoldDB" id="A0A7C9VH50"/>
<evidence type="ECO:0000313" key="2">
    <source>
        <dbReference type="EMBL" id="NGN44411.1"/>
    </source>
</evidence>
<proteinExistence type="predicted"/>
<dbReference type="Pfam" id="PF06568">
    <property type="entry name" value="YjiS-like"/>
    <property type="match status" value="1"/>
</dbReference>
<name>A0A7C9VH50_9HYPH</name>
<comment type="caution">
    <text evidence="2">The sequence shown here is derived from an EMBL/GenBank/DDBJ whole genome shotgun (WGS) entry which is preliminary data.</text>
</comment>